<dbReference type="OrthoDB" id="3078372at2"/>
<proteinExistence type="predicted"/>
<organism evidence="1 2">
    <name type="scientific">Methylomagnum ishizawai</name>
    <dbReference type="NCBI Taxonomy" id="1760988"/>
    <lineage>
        <taxon>Bacteria</taxon>
        <taxon>Pseudomonadati</taxon>
        <taxon>Pseudomonadota</taxon>
        <taxon>Gammaproteobacteria</taxon>
        <taxon>Methylococcales</taxon>
        <taxon>Methylococcaceae</taxon>
        <taxon>Methylomagnum</taxon>
    </lineage>
</organism>
<dbReference type="AlphaFoldDB" id="A0A1Y6D967"/>
<keyword evidence="2" id="KW-1185">Reference proteome</keyword>
<reference evidence="1 2" key="1">
    <citation type="submission" date="2016-12" db="EMBL/GenBank/DDBJ databases">
        <authorList>
            <person name="Song W.-J."/>
            <person name="Kurnit D.M."/>
        </authorList>
    </citation>
    <scope>NUCLEOTIDE SEQUENCE [LARGE SCALE GENOMIC DNA]</scope>
    <source>
        <strain evidence="1 2">175</strain>
    </source>
</reference>
<name>A0A1Y6D967_9GAMM</name>
<protein>
    <recommendedName>
        <fullName evidence="3">RiboL-PSP-HEPN domain-containing protein</fullName>
    </recommendedName>
</protein>
<sequence>MSGSEALDRIWQSYQVDLDCLKIAKRSIDQSHIAFLKNTNFLGSTAQEARALIDASRANADNYVILSMWAVFERKLFDYLRRESGAAFSARPSPVNARMRTKIEDDIEFWRIDEVLDIFKTVVSSDLIGQAKQVKKYRDWIAHRNPRKPPPANVVPVIAYRLLSEILNELDR</sequence>
<evidence type="ECO:0000313" key="2">
    <source>
        <dbReference type="Proteomes" id="UP000192923"/>
    </source>
</evidence>
<evidence type="ECO:0008006" key="3">
    <source>
        <dbReference type="Google" id="ProtNLM"/>
    </source>
</evidence>
<accession>A0A1Y6D967</accession>
<gene>
    <name evidence="1" type="ORF">SAMN02949497_3699</name>
</gene>
<dbReference type="RefSeq" id="WP_085215203.1">
    <property type="nucleotide sequence ID" value="NZ_FXAM01000001.1"/>
</dbReference>
<dbReference type="STRING" id="1760988.SAMN02949497_3699"/>
<evidence type="ECO:0000313" key="1">
    <source>
        <dbReference type="EMBL" id="SMF96305.1"/>
    </source>
</evidence>
<dbReference type="Proteomes" id="UP000192923">
    <property type="component" value="Unassembled WGS sequence"/>
</dbReference>
<dbReference type="EMBL" id="FXAM01000001">
    <property type="protein sequence ID" value="SMF96305.1"/>
    <property type="molecule type" value="Genomic_DNA"/>
</dbReference>